<feature type="coiled-coil region" evidence="5">
    <location>
        <begin position="68"/>
        <end position="102"/>
    </location>
</feature>
<dbReference type="CDD" id="cd24162">
    <property type="entry name" value="Prp3_C"/>
    <property type="match status" value="1"/>
</dbReference>
<dbReference type="Pfam" id="PF08572">
    <property type="entry name" value="PRP3"/>
    <property type="match status" value="1"/>
</dbReference>
<evidence type="ECO:0000259" key="8">
    <source>
        <dbReference type="Pfam" id="PF08572"/>
    </source>
</evidence>
<proteinExistence type="predicted"/>
<gene>
    <name evidence="9" type="ORF">KABA2_08S01078</name>
</gene>
<dbReference type="AlphaFoldDB" id="A0A8H2VIH1"/>
<sequence length="437" mass="51448">MSDNRKRKAENESRGLQTELHPALKSANLTLIKEQQHHSNPYISNDHNAGNNRKRAHLSRFFRKGEIIERVTQERAKLREVEKQLEVTLAEEQEEKKRYQLKVISGELPDLEKGENKFIKSVDDIPEDVEWWDAVYLDKKTHQILGKYVVSDYESEEEEEEEDNDQEDGNYAPNIRYVHHPLLQADAKVTKDQLTRTYLTKKEHRRIRRHKRKVELEETETKIKLGLIPKPEPKVKQSNMMNVLENDANIVDPTSYEKIVKEQVQERKDQHIATNNLRHEEAVKRRKDEAKTVTKLDFEDTYYCNVYKFQNLNNPQLRYKLNMNAKQLKLRGCCLRIGEEGPGLIISVTNEKNGKFFNKLIMNRLKWNESFENRSTGEMIENNGNRVHHTWNGTIRLKEHPFSGWFMRVCRNSDDLKGALARFNGESFYRDTLGTSS</sequence>
<dbReference type="OrthoDB" id="10264544at2759"/>
<evidence type="ECO:0000256" key="5">
    <source>
        <dbReference type="SAM" id="Coils"/>
    </source>
</evidence>
<evidence type="ECO:0000256" key="2">
    <source>
        <dbReference type="ARBA" id="ARBA00022664"/>
    </source>
</evidence>
<dbReference type="EMBL" id="CAEFZW010000008">
    <property type="protein sequence ID" value="CAB4256005.1"/>
    <property type="molecule type" value="Genomic_DNA"/>
</dbReference>
<evidence type="ECO:0000313" key="9">
    <source>
        <dbReference type="EMBL" id="CAB4256005.1"/>
    </source>
</evidence>
<dbReference type="PANTHER" id="PTHR14212">
    <property type="entry name" value="U4/U6-ASSOCIATED RNA SPLICING FACTOR-RELATED"/>
    <property type="match status" value="1"/>
</dbReference>
<feature type="region of interest" description="Disordered" evidence="6">
    <location>
        <begin position="1"/>
        <end position="51"/>
    </location>
</feature>
<evidence type="ECO:0000256" key="3">
    <source>
        <dbReference type="ARBA" id="ARBA00023187"/>
    </source>
</evidence>
<accession>A0A8H2VIH1</accession>
<dbReference type="GO" id="GO:0046540">
    <property type="term" value="C:U4/U6 x U5 tri-snRNP complex"/>
    <property type="evidence" value="ECO:0007669"/>
    <property type="project" value="InterPro"/>
</dbReference>
<comment type="subcellular location">
    <subcellularLocation>
        <location evidence="1">Nucleus</location>
    </subcellularLocation>
</comment>
<dbReference type="GeneID" id="64859072"/>
<reference evidence="9 10" key="1">
    <citation type="submission" date="2020-05" db="EMBL/GenBank/DDBJ databases">
        <authorList>
            <person name="Casaregola S."/>
            <person name="Devillers H."/>
            <person name="Grondin C."/>
        </authorList>
    </citation>
    <scope>NUCLEOTIDE SEQUENCE [LARGE SCALE GENOMIC DNA]</scope>
    <source>
        <strain evidence="9 10">CLIB 1767</strain>
    </source>
</reference>
<name>A0A8H2VIH1_9SACH</name>
<keyword evidence="2" id="KW-0507">mRNA processing</keyword>
<keyword evidence="3" id="KW-0508">mRNA splicing</keyword>
<feature type="compositionally biased region" description="Polar residues" evidence="6">
    <location>
        <begin position="38"/>
        <end position="51"/>
    </location>
</feature>
<feature type="compositionally biased region" description="Acidic residues" evidence="6">
    <location>
        <begin position="153"/>
        <end position="168"/>
    </location>
</feature>
<evidence type="ECO:0000313" key="10">
    <source>
        <dbReference type="Proteomes" id="UP000644660"/>
    </source>
</evidence>
<dbReference type="Proteomes" id="UP000644660">
    <property type="component" value="Unassembled WGS sequence"/>
</dbReference>
<evidence type="ECO:0000256" key="4">
    <source>
        <dbReference type="ARBA" id="ARBA00023242"/>
    </source>
</evidence>
<keyword evidence="10" id="KW-1185">Reference proteome</keyword>
<evidence type="ECO:0000256" key="6">
    <source>
        <dbReference type="SAM" id="MobiDB-lite"/>
    </source>
</evidence>
<organism evidence="9 10">
    <name type="scientific">Maudiozyma barnettii</name>
    <dbReference type="NCBI Taxonomy" id="61262"/>
    <lineage>
        <taxon>Eukaryota</taxon>
        <taxon>Fungi</taxon>
        <taxon>Dikarya</taxon>
        <taxon>Ascomycota</taxon>
        <taxon>Saccharomycotina</taxon>
        <taxon>Saccharomycetes</taxon>
        <taxon>Saccharomycetales</taxon>
        <taxon>Saccharomycetaceae</taxon>
        <taxon>Maudiozyma</taxon>
    </lineage>
</organism>
<feature type="domain" description="Pre-mRNA-splicing factor 3" evidence="8">
    <location>
        <begin position="40"/>
        <end position="280"/>
    </location>
</feature>
<dbReference type="GO" id="GO:0000398">
    <property type="term" value="P:mRNA splicing, via spliceosome"/>
    <property type="evidence" value="ECO:0007669"/>
    <property type="project" value="InterPro"/>
</dbReference>
<dbReference type="PANTHER" id="PTHR14212:SF0">
    <property type="entry name" value="U4_U6 SMALL NUCLEAR RIBONUCLEOPROTEIN PRP3"/>
    <property type="match status" value="1"/>
</dbReference>
<keyword evidence="5" id="KW-0175">Coiled coil</keyword>
<dbReference type="InterPro" id="IPR027104">
    <property type="entry name" value="Prp3"/>
</dbReference>
<evidence type="ECO:0000259" key="7">
    <source>
        <dbReference type="Pfam" id="PF06544"/>
    </source>
</evidence>
<evidence type="ECO:0000256" key="1">
    <source>
        <dbReference type="ARBA" id="ARBA00004123"/>
    </source>
</evidence>
<feature type="domain" description="Small nuclear ribonucleoprotein Prp3 C-terminal" evidence="7">
    <location>
        <begin position="306"/>
        <end position="430"/>
    </location>
</feature>
<protein>
    <submittedName>
        <fullName evidence="9">Similar to Saccharomyces cerevisiae YDR473C PRP3 Splicing factor, component of the U4/U6-U5 snRNP complex</fullName>
    </submittedName>
</protein>
<feature type="region of interest" description="Disordered" evidence="6">
    <location>
        <begin position="152"/>
        <end position="171"/>
    </location>
</feature>
<comment type="caution">
    <text evidence="9">The sequence shown here is derived from an EMBL/GenBank/DDBJ whole genome shotgun (WGS) entry which is preliminary data.</text>
</comment>
<dbReference type="RefSeq" id="XP_041407849.1">
    <property type="nucleotide sequence ID" value="XM_041551915.1"/>
</dbReference>
<dbReference type="Pfam" id="PF06544">
    <property type="entry name" value="Prp3_C"/>
    <property type="match status" value="1"/>
</dbReference>
<keyword evidence="4" id="KW-0539">Nucleus</keyword>
<dbReference type="InterPro" id="IPR010541">
    <property type="entry name" value="Prp3_C"/>
</dbReference>
<dbReference type="InterPro" id="IPR013881">
    <property type="entry name" value="Pre-mRNA_splic_Prp3_dom"/>
</dbReference>